<dbReference type="EMBL" id="JBFXLR010000050">
    <property type="protein sequence ID" value="KAL2842642.1"/>
    <property type="molecule type" value="Genomic_DNA"/>
</dbReference>
<feature type="region of interest" description="Disordered" evidence="1">
    <location>
        <begin position="380"/>
        <end position="416"/>
    </location>
</feature>
<reference evidence="2 3" key="1">
    <citation type="submission" date="2024-07" db="EMBL/GenBank/DDBJ databases">
        <title>Section-level genome sequencing and comparative genomics of Aspergillus sections Usti and Cavernicolus.</title>
        <authorList>
            <consortium name="Lawrence Berkeley National Laboratory"/>
            <person name="Nybo J.L."/>
            <person name="Vesth T.C."/>
            <person name="Theobald S."/>
            <person name="Frisvad J.C."/>
            <person name="Larsen T.O."/>
            <person name="Kjaerboelling I."/>
            <person name="Rothschild-Mancinelli K."/>
            <person name="Lyhne E.K."/>
            <person name="Kogle M.E."/>
            <person name="Barry K."/>
            <person name="Clum A."/>
            <person name="Na H."/>
            <person name="Ledsgaard L."/>
            <person name="Lin J."/>
            <person name="Lipzen A."/>
            <person name="Kuo A."/>
            <person name="Riley R."/>
            <person name="Mondo S."/>
            <person name="LaButti K."/>
            <person name="Haridas S."/>
            <person name="Pangalinan J."/>
            <person name="Salamov A.A."/>
            <person name="Simmons B.A."/>
            <person name="Magnuson J.K."/>
            <person name="Chen J."/>
            <person name="Drula E."/>
            <person name="Henrissat B."/>
            <person name="Wiebenga A."/>
            <person name="Lubbers R.J."/>
            <person name="Gomes A.C."/>
            <person name="Macurrencykelacurrency M.R."/>
            <person name="Stajich J."/>
            <person name="Grigoriev I.V."/>
            <person name="Mortensen U.H."/>
            <person name="De vries R.P."/>
            <person name="Baker S.E."/>
            <person name="Andersen M.R."/>
        </authorList>
    </citation>
    <scope>NUCLEOTIDE SEQUENCE [LARGE SCALE GENOMIC DNA]</scope>
    <source>
        <strain evidence="2 3">CBS 756.74</strain>
    </source>
</reference>
<keyword evidence="3" id="KW-1185">Reference proteome</keyword>
<evidence type="ECO:0000256" key="1">
    <source>
        <dbReference type="SAM" id="MobiDB-lite"/>
    </source>
</evidence>
<dbReference type="Proteomes" id="UP001610444">
    <property type="component" value="Unassembled WGS sequence"/>
</dbReference>
<evidence type="ECO:0000313" key="3">
    <source>
        <dbReference type="Proteomes" id="UP001610444"/>
    </source>
</evidence>
<comment type="caution">
    <text evidence="2">The sequence shown here is derived from an EMBL/GenBank/DDBJ whole genome shotgun (WGS) entry which is preliminary data.</text>
</comment>
<feature type="compositionally biased region" description="Polar residues" evidence="1">
    <location>
        <begin position="407"/>
        <end position="416"/>
    </location>
</feature>
<dbReference type="RefSeq" id="XP_070895208.1">
    <property type="nucleotide sequence ID" value="XM_071046698.1"/>
</dbReference>
<accession>A0ABR4JS72</accession>
<name>A0ABR4JS72_9EURO</name>
<evidence type="ECO:0000313" key="2">
    <source>
        <dbReference type="EMBL" id="KAL2842642.1"/>
    </source>
</evidence>
<gene>
    <name evidence="2" type="ORF">BJX68DRAFT_270577</name>
</gene>
<proteinExistence type="predicted"/>
<organism evidence="2 3">
    <name type="scientific">Aspergillus pseudodeflectus</name>
    <dbReference type="NCBI Taxonomy" id="176178"/>
    <lineage>
        <taxon>Eukaryota</taxon>
        <taxon>Fungi</taxon>
        <taxon>Dikarya</taxon>
        <taxon>Ascomycota</taxon>
        <taxon>Pezizomycotina</taxon>
        <taxon>Eurotiomycetes</taxon>
        <taxon>Eurotiomycetidae</taxon>
        <taxon>Eurotiales</taxon>
        <taxon>Aspergillaceae</taxon>
        <taxon>Aspergillus</taxon>
        <taxon>Aspergillus subgen. Nidulantes</taxon>
    </lineage>
</organism>
<feature type="compositionally biased region" description="Low complexity" evidence="1">
    <location>
        <begin position="389"/>
        <end position="398"/>
    </location>
</feature>
<dbReference type="GeneID" id="98161862"/>
<sequence length="416" mass="46416">MIPHDRVVHQPLGGASYYFKESLLKYLSDQCSRPAVALHVGAQPNCTPHVGNMTTFATCFALGACLQKQFTRNVRVKFMFVDSAPSPGHEFLVNGVKYQKSLKQMQTFEAHQRAFTNVLDRLSGLSGVAYDISTQSFWRSNHAFPNVIRSLVARHSILGPHLSPETGKLAIRAPCPHEGCGLADKHGVNNRYHADGRITFICPDHGEHHIDTTTAHDLERLELNTPLRNLIRITLCSLDTDTSWIMCTGADYAGFYQEQLTWRLLQHPAHAPIIFYAPLILDWSGAKLSKSLYIKQGGYNYLVDTGRRYLLDGDAFLETTGGIEALFEEVQDWVNHPHKLFRNYTLDYLETQLITRGMDYPSAASGAKKSDILLAAMTPPNAFPETFEPPSLSSSSPPSKHDPDTNPLHSSPLDNK</sequence>
<protein>
    <submittedName>
        <fullName evidence="2">Uncharacterized protein</fullName>
    </submittedName>
</protein>